<comment type="caution">
    <text evidence="8">The sequence shown here is derived from an EMBL/GenBank/DDBJ whole genome shotgun (WGS) entry which is preliminary data.</text>
</comment>
<dbReference type="GO" id="GO:0000981">
    <property type="term" value="F:DNA-binding transcription factor activity, RNA polymerase II-specific"/>
    <property type="evidence" value="ECO:0007669"/>
    <property type="project" value="TreeGrafter"/>
</dbReference>
<evidence type="ECO:0000256" key="5">
    <source>
        <dbReference type="PROSITE-ProRule" id="PRU00042"/>
    </source>
</evidence>
<feature type="region of interest" description="Disordered" evidence="6">
    <location>
        <begin position="113"/>
        <end position="153"/>
    </location>
</feature>
<gene>
    <name evidence="8" type="ORF">LECACI_7A004542</name>
</gene>
<evidence type="ECO:0000256" key="2">
    <source>
        <dbReference type="ARBA" id="ARBA00022737"/>
    </source>
</evidence>
<dbReference type="GO" id="GO:0008270">
    <property type="term" value="F:zinc ion binding"/>
    <property type="evidence" value="ECO:0007669"/>
    <property type="project" value="UniProtKB-KW"/>
</dbReference>
<dbReference type="InterPro" id="IPR036236">
    <property type="entry name" value="Znf_C2H2_sf"/>
</dbReference>
<dbReference type="GO" id="GO:0043565">
    <property type="term" value="F:sequence-specific DNA binding"/>
    <property type="evidence" value="ECO:0007669"/>
    <property type="project" value="TreeGrafter"/>
</dbReference>
<accession>A0AAI8YYW7</accession>
<dbReference type="InterPro" id="IPR013087">
    <property type="entry name" value="Znf_C2H2_type"/>
</dbReference>
<feature type="region of interest" description="Disordered" evidence="6">
    <location>
        <begin position="22"/>
        <end position="54"/>
    </location>
</feature>
<feature type="compositionally biased region" description="Polar residues" evidence="6">
    <location>
        <begin position="28"/>
        <end position="38"/>
    </location>
</feature>
<feature type="domain" description="C2H2-type" evidence="7">
    <location>
        <begin position="63"/>
        <end position="93"/>
    </location>
</feature>
<dbReference type="SMART" id="SM00355">
    <property type="entry name" value="ZnF_C2H2"/>
    <property type="match status" value="2"/>
</dbReference>
<protein>
    <recommendedName>
        <fullName evidence="7">C2H2-type domain-containing protein</fullName>
    </recommendedName>
</protein>
<dbReference type="PANTHER" id="PTHR24408">
    <property type="entry name" value="ZINC FINGER PROTEIN"/>
    <property type="match status" value="1"/>
</dbReference>
<dbReference type="Pfam" id="PF00096">
    <property type="entry name" value="zf-C2H2"/>
    <property type="match status" value="1"/>
</dbReference>
<dbReference type="GO" id="GO:0005634">
    <property type="term" value="C:nucleus"/>
    <property type="evidence" value="ECO:0007669"/>
    <property type="project" value="TreeGrafter"/>
</dbReference>
<keyword evidence="1" id="KW-0479">Metal-binding</keyword>
<keyword evidence="4" id="KW-0862">Zinc</keyword>
<evidence type="ECO:0000256" key="1">
    <source>
        <dbReference type="ARBA" id="ARBA00022723"/>
    </source>
</evidence>
<evidence type="ECO:0000313" key="8">
    <source>
        <dbReference type="EMBL" id="CAK4014697.1"/>
    </source>
</evidence>
<evidence type="ECO:0000256" key="6">
    <source>
        <dbReference type="SAM" id="MobiDB-lite"/>
    </source>
</evidence>
<keyword evidence="9" id="KW-1185">Reference proteome</keyword>
<organism evidence="8 9">
    <name type="scientific">Lecanosticta acicola</name>
    <dbReference type="NCBI Taxonomy" id="111012"/>
    <lineage>
        <taxon>Eukaryota</taxon>
        <taxon>Fungi</taxon>
        <taxon>Dikarya</taxon>
        <taxon>Ascomycota</taxon>
        <taxon>Pezizomycotina</taxon>
        <taxon>Dothideomycetes</taxon>
        <taxon>Dothideomycetidae</taxon>
        <taxon>Mycosphaerellales</taxon>
        <taxon>Mycosphaerellaceae</taxon>
        <taxon>Lecanosticta</taxon>
    </lineage>
</organism>
<dbReference type="SUPFAM" id="SSF57667">
    <property type="entry name" value="beta-beta-alpha zinc fingers"/>
    <property type="match status" value="1"/>
</dbReference>
<evidence type="ECO:0000313" key="9">
    <source>
        <dbReference type="Proteomes" id="UP001296104"/>
    </source>
</evidence>
<name>A0AAI8YYW7_9PEZI</name>
<evidence type="ECO:0000259" key="7">
    <source>
        <dbReference type="PROSITE" id="PS50157"/>
    </source>
</evidence>
<reference evidence="8" key="1">
    <citation type="submission" date="2023-11" db="EMBL/GenBank/DDBJ databases">
        <authorList>
            <person name="Alioto T."/>
            <person name="Alioto T."/>
            <person name="Gomez Garrido J."/>
        </authorList>
    </citation>
    <scope>NUCLEOTIDE SEQUENCE</scope>
</reference>
<dbReference type="Proteomes" id="UP001296104">
    <property type="component" value="Unassembled WGS sequence"/>
</dbReference>
<evidence type="ECO:0000256" key="4">
    <source>
        <dbReference type="ARBA" id="ARBA00022833"/>
    </source>
</evidence>
<dbReference type="EMBL" id="CAVMBE010000025">
    <property type="protein sequence ID" value="CAK4014697.1"/>
    <property type="molecule type" value="Genomic_DNA"/>
</dbReference>
<dbReference type="PANTHER" id="PTHR24408:SF58">
    <property type="entry name" value="TRANSCRIPTION FACTOR (TFIIIA), PUTATIVE (AFU_ORTHOLOGUE AFUA_1G05150)-RELATED"/>
    <property type="match status" value="1"/>
</dbReference>
<dbReference type="Gene3D" id="3.30.160.60">
    <property type="entry name" value="Classic Zinc Finger"/>
    <property type="match status" value="1"/>
</dbReference>
<evidence type="ECO:0000256" key="3">
    <source>
        <dbReference type="ARBA" id="ARBA00022771"/>
    </source>
</evidence>
<keyword evidence="2" id="KW-0677">Repeat</keyword>
<keyword evidence="3 5" id="KW-0863">Zinc-finger</keyword>
<sequence>MEETLDPQQTFNIKAYSSSSSYAGALADSTSEGTSGTPPQAGAARHDSFSNSNTNIKAGQQQFHCTKCNLSFTEKRALLRHERESEKHNASDTAPRLNRCTECGKSYKRAHDLRRHVDEVHRAKRRKRGPGGDDSTTPEEGSEDANANMMVPPPGAIPFGGQGTTDEPMVVGIGQDGAVRQQTYFVVPKTDHMDSLTLLRQSNRPARKASHLDLARDLLAQNTRFSKDQEAISLNPETRLWLENWMKEFSVFSVSAFNDRDFAFKSEKYTSIVPTLAPDLKFSHHKIPTAFNHTHMIVAYNQMSALNPNWNIKVLGAAPFVSLKDKTATIFVQSLVTDDGNVWAEQIIEYKWQLYSSRWLCKHVTSMRGQRLLGA</sequence>
<dbReference type="AlphaFoldDB" id="A0AAI8YYW7"/>
<dbReference type="PROSITE" id="PS50157">
    <property type="entry name" value="ZINC_FINGER_C2H2_2"/>
    <property type="match status" value="2"/>
</dbReference>
<proteinExistence type="predicted"/>
<feature type="domain" description="C2H2-type" evidence="7">
    <location>
        <begin position="98"/>
        <end position="126"/>
    </location>
</feature>
<dbReference type="PROSITE" id="PS00028">
    <property type="entry name" value="ZINC_FINGER_C2H2_1"/>
    <property type="match status" value="1"/>
</dbReference>